<protein>
    <submittedName>
        <fullName evidence="2">Uncharacterized protein</fullName>
    </submittedName>
</protein>
<organism evidence="2 3">
    <name type="scientific">Actinidia rufa</name>
    <dbReference type="NCBI Taxonomy" id="165716"/>
    <lineage>
        <taxon>Eukaryota</taxon>
        <taxon>Viridiplantae</taxon>
        <taxon>Streptophyta</taxon>
        <taxon>Embryophyta</taxon>
        <taxon>Tracheophyta</taxon>
        <taxon>Spermatophyta</taxon>
        <taxon>Magnoliopsida</taxon>
        <taxon>eudicotyledons</taxon>
        <taxon>Gunneridae</taxon>
        <taxon>Pentapetalae</taxon>
        <taxon>asterids</taxon>
        <taxon>Ericales</taxon>
        <taxon>Actinidiaceae</taxon>
        <taxon>Actinidia</taxon>
    </lineage>
</organism>
<gene>
    <name evidence="2" type="ORF">Acr_26g0002510</name>
</gene>
<evidence type="ECO:0000313" key="2">
    <source>
        <dbReference type="EMBL" id="GFZ16981.1"/>
    </source>
</evidence>
<feature type="compositionally biased region" description="Basic and acidic residues" evidence="1">
    <location>
        <begin position="56"/>
        <end position="70"/>
    </location>
</feature>
<feature type="compositionally biased region" description="Basic residues" evidence="1">
    <location>
        <begin position="1"/>
        <end position="11"/>
    </location>
</feature>
<dbReference type="EMBL" id="BJWL01000026">
    <property type="protein sequence ID" value="GFZ16981.1"/>
    <property type="molecule type" value="Genomic_DNA"/>
</dbReference>
<evidence type="ECO:0000313" key="3">
    <source>
        <dbReference type="Proteomes" id="UP000585474"/>
    </source>
</evidence>
<sequence>MQRRSVTRFKAPHPWSIGSQGREPHRISSETKGPSVFARRRRRRQRQITEAPQIDTETREIHSPHSDSHRPLLPRLLPLLSRSVSNRFGSVRRISPIVEAYRFN</sequence>
<feature type="region of interest" description="Disordered" evidence="1">
    <location>
        <begin position="1"/>
        <end position="72"/>
    </location>
</feature>
<evidence type="ECO:0000256" key="1">
    <source>
        <dbReference type="SAM" id="MobiDB-lite"/>
    </source>
</evidence>
<dbReference type="AlphaFoldDB" id="A0A7J0H1W0"/>
<keyword evidence="3" id="KW-1185">Reference proteome</keyword>
<comment type="caution">
    <text evidence="2">The sequence shown here is derived from an EMBL/GenBank/DDBJ whole genome shotgun (WGS) entry which is preliminary data.</text>
</comment>
<proteinExistence type="predicted"/>
<reference evidence="2 3" key="1">
    <citation type="submission" date="2019-07" db="EMBL/GenBank/DDBJ databases">
        <title>De Novo Assembly of kiwifruit Actinidia rufa.</title>
        <authorList>
            <person name="Sugita-Konishi S."/>
            <person name="Sato K."/>
            <person name="Mori E."/>
            <person name="Abe Y."/>
            <person name="Kisaki G."/>
            <person name="Hamano K."/>
            <person name="Suezawa K."/>
            <person name="Otani M."/>
            <person name="Fukuda T."/>
            <person name="Manabe T."/>
            <person name="Gomi K."/>
            <person name="Tabuchi M."/>
            <person name="Akimitsu K."/>
            <person name="Kataoka I."/>
        </authorList>
    </citation>
    <scope>NUCLEOTIDE SEQUENCE [LARGE SCALE GENOMIC DNA]</scope>
    <source>
        <strain evidence="3">cv. Fuchu</strain>
    </source>
</reference>
<accession>A0A7J0H1W0</accession>
<name>A0A7J0H1W0_9ERIC</name>
<dbReference type="Proteomes" id="UP000585474">
    <property type="component" value="Unassembled WGS sequence"/>
</dbReference>